<dbReference type="Gene3D" id="3.30.70.2740">
    <property type="match status" value="1"/>
</dbReference>
<organism evidence="7 8">
    <name type="scientific">Paracoccus pacificus</name>
    <dbReference type="NCBI Taxonomy" id="1463598"/>
    <lineage>
        <taxon>Bacteria</taxon>
        <taxon>Pseudomonadati</taxon>
        <taxon>Pseudomonadota</taxon>
        <taxon>Alphaproteobacteria</taxon>
        <taxon>Rhodobacterales</taxon>
        <taxon>Paracoccaceae</taxon>
        <taxon>Paracoccus</taxon>
    </lineage>
</organism>
<comment type="caution">
    <text evidence="7">The sequence shown here is derived from an EMBL/GenBank/DDBJ whole genome shotgun (WGS) entry which is preliminary data.</text>
</comment>
<dbReference type="SUPFAM" id="SSF56176">
    <property type="entry name" value="FAD-binding/transporter-associated domain-like"/>
    <property type="match status" value="1"/>
</dbReference>
<keyword evidence="8" id="KW-1185">Reference proteome</keyword>
<dbReference type="PANTHER" id="PTHR43716:SF1">
    <property type="entry name" value="D-2-HYDROXYGLUTARATE DEHYDROGENASE, MITOCHONDRIAL"/>
    <property type="match status" value="1"/>
</dbReference>
<dbReference type="Gene3D" id="3.30.465.10">
    <property type="match status" value="1"/>
</dbReference>
<comment type="cofactor">
    <cofactor evidence="1">
        <name>FAD</name>
        <dbReference type="ChEBI" id="CHEBI:57692"/>
    </cofactor>
</comment>
<dbReference type="InterPro" id="IPR016171">
    <property type="entry name" value="Vanillyl_alc_oxidase_C-sub2"/>
</dbReference>
<dbReference type="Gene3D" id="1.10.45.10">
    <property type="entry name" value="Vanillyl-alcohol Oxidase, Chain A, domain 4"/>
    <property type="match status" value="1"/>
</dbReference>
<protein>
    <submittedName>
        <fullName evidence="7">FAD-binding oxidoreductase</fullName>
    </submittedName>
</protein>
<evidence type="ECO:0000313" key="7">
    <source>
        <dbReference type="EMBL" id="MFD1880504.1"/>
    </source>
</evidence>
<evidence type="ECO:0000256" key="3">
    <source>
        <dbReference type="ARBA" id="ARBA00022630"/>
    </source>
</evidence>
<evidence type="ECO:0000259" key="6">
    <source>
        <dbReference type="PROSITE" id="PS51387"/>
    </source>
</evidence>
<accession>A0ABW4R468</accession>
<dbReference type="InterPro" id="IPR006094">
    <property type="entry name" value="Oxid_FAD_bind_N"/>
</dbReference>
<dbReference type="InterPro" id="IPR016166">
    <property type="entry name" value="FAD-bd_PCMH"/>
</dbReference>
<evidence type="ECO:0000256" key="2">
    <source>
        <dbReference type="ARBA" id="ARBA00008000"/>
    </source>
</evidence>
<keyword evidence="5" id="KW-0560">Oxidoreductase</keyword>
<comment type="similarity">
    <text evidence="2">Belongs to the FAD-binding oxidoreductase/transferase type 4 family.</text>
</comment>
<dbReference type="InterPro" id="IPR004113">
    <property type="entry name" value="FAD-bd_oxidored_4_C"/>
</dbReference>
<dbReference type="Pfam" id="PF02913">
    <property type="entry name" value="FAD-oxidase_C"/>
    <property type="match status" value="1"/>
</dbReference>
<dbReference type="RefSeq" id="WP_379139737.1">
    <property type="nucleotide sequence ID" value="NZ_JBHUEN010000006.1"/>
</dbReference>
<name>A0ABW4R468_9RHOB</name>
<dbReference type="PANTHER" id="PTHR43716">
    <property type="entry name" value="D-2-HYDROXYGLUTARATE DEHYDROGENASE, MITOCHONDRIAL"/>
    <property type="match status" value="1"/>
</dbReference>
<reference evidence="8" key="1">
    <citation type="journal article" date="2019" name="Int. J. Syst. Evol. Microbiol.">
        <title>The Global Catalogue of Microorganisms (GCM) 10K type strain sequencing project: providing services to taxonomists for standard genome sequencing and annotation.</title>
        <authorList>
            <consortium name="The Broad Institute Genomics Platform"/>
            <consortium name="The Broad Institute Genome Sequencing Center for Infectious Disease"/>
            <person name="Wu L."/>
            <person name="Ma J."/>
        </authorList>
    </citation>
    <scope>NUCLEOTIDE SEQUENCE [LARGE SCALE GENOMIC DNA]</scope>
    <source>
        <strain evidence="8">CCUG 56029</strain>
    </source>
</reference>
<dbReference type="EMBL" id="JBHUEN010000006">
    <property type="protein sequence ID" value="MFD1880504.1"/>
    <property type="molecule type" value="Genomic_DNA"/>
</dbReference>
<feature type="domain" description="FAD-binding PCMH-type" evidence="6">
    <location>
        <begin position="32"/>
        <end position="211"/>
    </location>
</feature>
<dbReference type="Gene3D" id="3.30.70.2190">
    <property type="match status" value="1"/>
</dbReference>
<dbReference type="Proteomes" id="UP001597213">
    <property type="component" value="Unassembled WGS sequence"/>
</dbReference>
<dbReference type="InterPro" id="IPR051264">
    <property type="entry name" value="FAD-oxidored/transferase_4"/>
</dbReference>
<dbReference type="InterPro" id="IPR016164">
    <property type="entry name" value="FAD-linked_Oxase-like_C"/>
</dbReference>
<dbReference type="PROSITE" id="PS51387">
    <property type="entry name" value="FAD_PCMH"/>
    <property type="match status" value="1"/>
</dbReference>
<sequence>MTLLDELTAVLGPAGCLTDGLEGAKSDASGTGRTAPLALLRPATVAEVSAALAICHRHRQPVVPQGGMTGLAGGANPGPGQIALSLSRLSGVEEIDPDVPAMLVCAGTVLETAQKAAEAAGFLLPIDLGARGSAQIGGLIATNAGGLRVIRHGTTRDNLLGVEAVLADGTVLSHLNRSVKDNTGYDLRHLIAGSEGTLAVITRAVLRLRPQGPPPATALVALDGYPQVLALLRLAGARLTVSAFEAMWRDYFALNQQLANVTAFADPPAFAVIVETESGDAALGAFLEEAFEAGLITDALPAQSLADARRFWDIREGHAMDRALPHLLNLDVALPVGRLDAFAAACRARLLARYPDAHLSFFGHIGDGNLHIAVDAGSDAAHEVDRIAYGIVRDMGGSISAEHGIGLLKRDWLDHSRSPAELATMRAIKAALDPAGILNPGKVI</sequence>
<keyword evidence="3" id="KW-0285">Flavoprotein</keyword>
<dbReference type="Pfam" id="PF01565">
    <property type="entry name" value="FAD_binding_4"/>
    <property type="match status" value="1"/>
</dbReference>
<evidence type="ECO:0000256" key="5">
    <source>
        <dbReference type="ARBA" id="ARBA00023002"/>
    </source>
</evidence>
<keyword evidence="4" id="KW-0274">FAD</keyword>
<dbReference type="InterPro" id="IPR016169">
    <property type="entry name" value="FAD-bd_PCMH_sub2"/>
</dbReference>
<dbReference type="InterPro" id="IPR036318">
    <property type="entry name" value="FAD-bd_PCMH-like_sf"/>
</dbReference>
<proteinExistence type="inferred from homology"/>
<gene>
    <name evidence="7" type="ORF">ACFSCT_02095</name>
</gene>
<dbReference type="SUPFAM" id="SSF55103">
    <property type="entry name" value="FAD-linked oxidases, C-terminal domain"/>
    <property type="match status" value="1"/>
</dbReference>
<evidence type="ECO:0000256" key="1">
    <source>
        <dbReference type="ARBA" id="ARBA00001974"/>
    </source>
</evidence>
<evidence type="ECO:0000256" key="4">
    <source>
        <dbReference type="ARBA" id="ARBA00022827"/>
    </source>
</evidence>
<evidence type="ECO:0000313" key="8">
    <source>
        <dbReference type="Proteomes" id="UP001597213"/>
    </source>
</evidence>